<evidence type="ECO:0000313" key="4">
    <source>
        <dbReference type="Proteomes" id="UP000219338"/>
    </source>
</evidence>
<dbReference type="AlphaFoldDB" id="A0A284RPV9"/>
<sequence>MPTILAVPPGEPKASPKPQPIGNVPMILVLTTCVTCVVFLLWRRANQLKTVISHQLKTWRQTEGQIRLSTDDGPAATEFLEDDYDDDNEDLTLAEDVGGSLMQKKSSVAEAAQSRNTG</sequence>
<feature type="compositionally biased region" description="Pro residues" evidence="1">
    <location>
        <begin position="9"/>
        <end position="19"/>
    </location>
</feature>
<name>A0A284RPV9_ARMOS</name>
<feature type="compositionally biased region" description="Acidic residues" evidence="1">
    <location>
        <begin position="79"/>
        <end position="91"/>
    </location>
</feature>
<evidence type="ECO:0000256" key="1">
    <source>
        <dbReference type="SAM" id="MobiDB-lite"/>
    </source>
</evidence>
<keyword evidence="2" id="KW-0472">Membrane</keyword>
<reference evidence="4" key="1">
    <citation type="journal article" date="2017" name="Nat. Ecol. Evol.">
        <title>Genome expansion and lineage-specific genetic innovations in the forest pathogenic fungi Armillaria.</title>
        <authorList>
            <person name="Sipos G."/>
            <person name="Prasanna A.N."/>
            <person name="Walter M.C."/>
            <person name="O'Connor E."/>
            <person name="Balint B."/>
            <person name="Krizsan K."/>
            <person name="Kiss B."/>
            <person name="Hess J."/>
            <person name="Varga T."/>
            <person name="Slot J."/>
            <person name="Riley R."/>
            <person name="Boka B."/>
            <person name="Rigling D."/>
            <person name="Barry K."/>
            <person name="Lee J."/>
            <person name="Mihaltcheva S."/>
            <person name="LaButti K."/>
            <person name="Lipzen A."/>
            <person name="Waldron R."/>
            <person name="Moloney N.M."/>
            <person name="Sperisen C."/>
            <person name="Kredics L."/>
            <person name="Vagvoelgyi C."/>
            <person name="Patrignani A."/>
            <person name="Fitzpatrick D."/>
            <person name="Nagy I."/>
            <person name="Doyle S."/>
            <person name="Anderson J.B."/>
            <person name="Grigoriev I.V."/>
            <person name="Gueldener U."/>
            <person name="Muensterkoetter M."/>
            <person name="Nagy L.G."/>
        </authorList>
    </citation>
    <scope>NUCLEOTIDE SEQUENCE [LARGE SCALE GENOMIC DNA]</scope>
    <source>
        <strain evidence="4">C18/9</strain>
    </source>
</reference>
<accession>A0A284RPV9</accession>
<dbReference type="OrthoDB" id="3198959at2759"/>
<gene>
    <name evidence="3" type="ORF">ARMOST_14216</name>
</gene>
<feature type="region of interest" description="Disordered" evidence="1">
    <location>
        <begin position="1"/>
        <end position="21"/>
    </location>
</feature>
<organism evidence="3 4">
    <name type="scientific">Armillaria ostoyae</name>
    <name type="common">Armillaria root rot fungus</name>
    <dbReference type="NCBI Taxonomy" id="47428"/>
    <lineage>
        <taxon>Eukaryota</taxon>
        <taxon>Fungi</taxon>
        <taxon>Dikarya</taxon>
        <taxon>Basidiomycota</taxon>
        <taxon>Agaricomycotina</taxon>
        <taxon>Agaricomycetes</taxon>
        <taxon>Agaricomycetidae</taxon>
        <taxon>Agaricales</taxon>
        <taxon>Marasmiineae</taxon>
        <taxon>Physalacriaceae</taxon>
        <taxon>Armillaria</taxon>
    </lineage>
</organism>
<keyword evidence="2" id="KW-1133">Transmembrane helix</keyword>
<feature type="region of interest" description="Disordered" evidence="1">
    <location>
        <begin position="70"/>
        <end position="91"/>
    </location>
</feature>
<keyword evidence="2" id="KW-0812">Transmembrane</keyword>
<proteinExistence type="predicted"/>
<feature type="transmembrane region" description="Helical" evidence="2">
    <location>
        <begin position="20"/>
        <end position="42"/>
    </location>
</feature>
<dbReference type="Proteomes" id="UP000219338">
    <property type="component" value="Unassembled WGS sequence"/>
</dbReference>
<keyword evidence="4" id="KW-1185">Reference proteome</keyword>
<dbReference type="EMBL" id="FUEG01000013">
    <property type="protein sequence ID" value="SJL10822.1"/>
    <property type="molecule type" value="Genomic_DNA"/>
</dbReference>
<protein>
    <submittedName>
        <fullName evidence="3">Uncharacterized protein</fullName>
    </submittedName>
</protein>
<evidence type="ECO:0000256" key="2">
    <source>
        <dbReference type="SAM" id="Phobius"/>
    </source>
</evidence>
<evidence type="ECO:0000313" key="3">
    <source>
        <dbReference type="EMBL" id="SJL10822.1"/>
    </source>
</evidence>